<dbReference type="InterPro" id="IPR014726">
    <property type="entry name" value="Ribosomal_uL2_dom3"/>
</dbReference>
<dbReference type="PROSITE" id="PS00467">
    <property type="entry name" value="RIBOSOMAL_L2"/>
    <property type="match status" value="1"/>
</dbReference>
<geneLocation type="mitochondrion" evidence="7"/>
<dbReference type="Pfam" id="PF00181">
    <property type="entry name" value="Ribosomal_L2_N"/>
    <property type="match status" value="1"/>
</dbReference>
<organism evidence="7">
    <name type="scientific">Heterostelium pallidum</name>
    <name type="common">Cellular slime mold</name>
    <name type="synonym">Polysphondylium pallidum</name>
    <dbReference type="NCBI Taxonomy" id="13642"/>
    <lineage>
        <taxon>Eukaryota</taxon>
        <taxon>Amoebozoa</taxon>
        <taxon>Evosea</taxon>
        <taxon>Eumycetozoa</taxon>
        <taxon>Dictyostelia</taxon>
        <taxon>Acytosteliales</taxon>
        <taxon>Acytosteliaceae</taxon>
        <taxon>Heterostelium</taxon>
    </lineage>
</organism>
<keyword evidence="3" id="KW-0687">Ribonucleoprotein</keyword>
<comment type="similarity">
    <text evidence="1">Belongs to the universal ribosomal protein uL2 family.</text>
</comment>
<feature type="domain" description="Large ribosomal subunit protein uL2 C-terminal" evidence="5">
    <location>
        <begin position="104"/>
        <end position="230"/>
    </location>
</feature>
<dbReference type="InterPro" id="IPR022671">
    <property type="entry name" value="Ribosomal_uL2_CS"/>
</dbReference>
<dbReference type="Gene3D" id="4.10.950.10">
    <property type="entry name" value="Ribosomal protein L2, domain 3"/>
    <property type="match status" value="1"/>
</dbReference>
<dbReference type="Gene3D" id="2.30.30.30">
    <property type="match status" value="1"/>
</dbReference>
<dbReference type="SMART" id="SM01382">
    <property type="entry name" value="Ribosomal_L2_C"/>
    <property type="match status" value="1"/>
</dbReference>
<dbReference type="SUPFAM" id="SSF50104">
    <property type="entry name" value="Translation proteins SH3-like domain"/>
    <property type="match status" value="1"/>
</dbReference>
<evidence type="ECO:0000259" key="5">
    <source>
        <dbReference type="SMART" id="SM01382"/>
    </source>
</evidence>
<dbReference type="GO" id="GO:0005762">
    <property type="term" value="C:mitochondrial large ribosomal subunit"/>
    <property type="evidence" value="ECO:0007669"/>
    <property type="project" value="TreeGrafter"/>
</dbReference>
<name>B2XX45_HETPA</name>
<sequence length="261" mass="29800">MVKIWKVLNRRLQSGKKRISGRSFGTISIRHRGGALKRKYRFIEYFRQKWLNIWIYTLRIEYDPNRTAFIALCCSIKYGIYFYILAPHKLQLGSLIQTSMSNIKNIGDSSKLESIPEGIFLNSLELFKNSGSKLSRAAGTGSIIIKQFNKKYSLVKLSSKEHRLVSKDCFATMGSVSNLNHKLEKKLKASDTRNKGFRPTVRGIAMNPVDHPHGGRTNGGITCRTYSGKIGLNKSTRRKNRFSNSLIIIGQRKQKLIEKKK</sequence>
<dbReference type="InterPro" id="IPR005880">
    <property type="entry name" value="Ribosomal_uL2_bac/org-type"/>
</dbReference>
<dbReference type="InterPro" id="IPR014722">
    <property type="entry name" value="Rib_uL2_dom2"/>
</dbReference>
<dbReference type="Pfam" id="PF03947">
    <property type="entry name" value="Ribosomal_L2_C"/>
    <property type="match status" value="1"/>
</dbReference>
<keyword evidence="7" id="KW-0496">Mitochondrion</keyword>
<dbReference type="PANTHER" id="PTHR13691:SF5">
    <property type="entry name" value="LARGE RIBOSOMAL SUBUNIT PROTEIN UL2M"/>
    <property type="match status" value="1"/>
</dbReference>
<gene>
    <name evidence="7" type="primary">rpl2</name>
</gene>
<protein>
    <submittedName>
        <fullName evidence="7">Ribosomal protein L2</fullName>
    </submittedName>
</protein>
<evidence type="ECO:0000256" key="4">
    <source>
        <dbReference type="SAM" id="MobiDB-lite"/>
    </source>
</evidence>
<keyword evidence="2 7" id="KW-0689">Ribosomal protein</keyword>
<dbReference type="InterPro" id="IPR008991">
    <property type="entry name" value="Translation_prot_SH3-like_sf"/>
</dbReference>
<dbReference type="SMART" id="SM01383">
    <property type="entry name" value="Ribosomal_L2"/>
    <property type="match status" value="1"/>
</dbReference>
<dbReference type="GO" id="GO:0032543">
    <property type="term" value="P:mitochondrial translation"/>
    <property type="evidence" value="ECO:0007669"/>
    <property type="project" value="TreeGrafter"/>
</dbReference>
<accession>B2XX45</accession>
<dbReference type="SUPFAM" id="SSF50249">
    <property type="entry name" value="Nucleic acid-binding proteins"/>
    <property type="match status" value="1"/>
</dbReference>
<feature type="domain" description="Large ribosomal subunit protein uL2 RNA-binding" evidence="6">
    <location>
        <begin position="21"/>
        <end position="98"/>
    </location>
</feature>
<dbReference type="InterPro" id="IPR002171">
    <property type="entry name" value="Ribosomal_uL2"/>
</dbReference>
<evidence type="ECO:0000256" key="1">
    <source>
        <dbReference type="ARBA" id="ARBA00005636"/>
    </source>
</evidence>
<dbReference type="GO" id="GO:0003735">
    <property type="term" value="F:structural constituent of ribosome"/>
    <property type="evidence" value="ECO:0007669"/>
    <property type="project" value="InterPro"/>
</dbReference>
<dbReference type="Gene3D" id="2.40.50.140">
    <property type="entry name" value="Nucleic acid-binding proteins"/>
    <property type="match status" value="1"/>
</dbReference>
<evidence type="ECO:0000256" key="2">
    <source>
        <dbReference type="ARBA" id="ARBA00022980"/>
    </source>
</evidence>
<evidence type="ECO:0000313" key="7">
    <source>
        <dbReference type="EMBL" id="ABX45167.1"/>
    </source>
</evidence>
<dbReference type="NCBIfam" id="TIGR01171">
    <property type="entry name" value="rplB_bact"/>
    <property type="match status" value="1"/>
</dbReference>
<dbReference type="InterPro" id="IPR012340">
    <property type="entry name" value="NA-bd_OB-fold"/>
</dbReference>
<proteinExistence type="inferred from homology"/>
<evidence type="ECO:0000259" key="6">
    <source>
        <dbReference type="SMART" id="SM01383"/>
    </source>
</evidence>
<dbReference type="InterPro" id="IPR022669">
    <property type="entry name" value="Ribosomal_uL2_C"/>
</dbReference>
<feature type="region of interest" description="Disordered" evidence="4">
    <location>
        <begin position="194"/>
        <end position="221"/>
    </location>
</feature>
<evidence type="ECO:0000256" key="3">
    <source>
        <dbReference type="ARBA" id="ARBA00023274"/>
    </source>
</evidence>
<dbReference type="GO" id="GO:0016740">
    <property type="term" value="F:transferase activity"/>
    <property type="evidence" value="ECO:0007669"/>
    <property type="project" value="InterPro"/>
</dbReference>
<dbReference type="PIRSF" id="PIRSF002158">
    <property type="entry name" value="Ribosomal_L2"/>
    <property type="match status" value="1"/>
</dbReference>
<reference evidence="7" key="1">
    <citation type="journal article" date="2008" name="Mol. Biol. Evol.">
        <title>Mitochondrial genome evolution in the social amoebae.</title>
        <authorList>
            <person name="Heidel A.J."/>
            <person name="Gloeckner G."/>
        </authorList>
    </citation>
    <scope>NUCLEOTIDE SEQUENCE</scope>
    <source>
        <strain evidence="7">PN500</strain>
    </source>
</reference>
<dbReference type="PANTHER" id="PTHR13691">
    <property type="entry name" value="RIBOSOMAL PROTEIN L2"/>
    <property type="match status" value="1"/>
</dbReference>
<dbReference type="GO" id="GO:0003723">
    <property type="term" value="F:RNA binding"/>
    <property type="evidence" value="ECO:0007669"/>
    <property type="project" value="InterPro"/>
</dbReference>
<dbReference type="EMBL" id="EU275726">
    <property type="protein sequence ID" value="ABX45167.1"/>
    <property type="molecule type" value="Genomic_DNA"/>
</dbReference>
<dbReference type="AlphaFoldDB" id="B2XX45"/>
<dbReference type="InterPro" id="IPR022666">
    <property type="entry name" value="Ribosomal_uL2_RNA-bd_dom"/>
</dbReference>